<dbReference type="Proteomes" id="UP000476176">
    <property type="component" value="Unassembled WGS sequence"/>
</dbReference>
<dbReference type="Proteomes" id="UP000437068">
    <property type="component" value="Unassembled WGS sequence"/>
</dbReference>
<dbReference type="EMBL" id="QXFW01000641">
    <property type="protein sequence ID" value="KAE9006597.1"/>
    <property type="molecule type" value="Genomic_DNA"/>
</dbReference>
<dbReference type="EMBL" id="QXGD01000238">
    <property type="protein sequence ID" value="KAE9246483.1"/>
    <property type="molecule type" value="Genomic_DNA"/>
</dbReference>
<name>A0A6A3FFD0_9STRA</name>
<accession>A0A6A3FFD0</accession>
<dbReference type="Proteomes" id="UP000433483">
    <property type="component" value="Unassembled WGS sequence"/>
</dbReference>
<evidence type="ECO:0000313" key="11">
    <source>
        <dbReference type="EMBL" id="KAE9338611.1"/>
    </source>
</evidence>
<evidence type="ECO:0000313" key="7">
    <source>
        <dbReference type="EMBL" id="KAE9207560.1"/>
    </source>
</evidence>
<evidence type="ECO:0000313" key="10">
    <source>
        <dbReference type="EMBL" id="KAE9306982.1"/>
    </source>
</evidence>
<dbReference type="Proteomes" id="UP000460718">
    <property type="component" value="Unassembled WGS sequence"/>
</dbReference>
<dbReference type="EMBL" id="QXFY01000659">
    <property type="protein sequence ID" value="KAE9338611.1"/>
    <property type="molecule type" value="Genomic_DNA"/>
</dbReference>
<sequence>MLKLCSTMAFVVLITTCTSIKSSSSLLRKHTDYYPGKCQRHLVGQSNLNST</sequence>
<dbReference type="EMBL" id="QXGF01000232">
    <property type="protein sequence ID" value="KAE8943863.1"/>
    <property type="molecule type" value="Genomic_DNA"/>
</dbReference>
<dbReference type="EMBL" id="QXGA01000575">
    <property type="protein sequence ID" value="KAE9143999.1"/>
    <property type="molecule type" value="Genomic_DNA"/>
</dbReference>
<comment type="caution">
    <text evidence="2">The sequence shown here is derived from an EMBL/GenBank/DDBJ whole genome shotgun (WGS) entry which is preliminary data.</text>
</comment>
<evidence type="ECO:0000313" key="17">
    <source>
        <dbReference type="Proteomes" id="UP000441208"/>
    </source>
</evidence>
<protein>
    <recommendedName>
        <fullName evidence="22">RxLR effector protein</fullName>
    </recommendedName>
</protein>
<evidence type="ECO:0000313" key="21">
    <source>
        <dbReference type="Proteomes" id="UP000488956"/>
    </source>
</evidence>
<feature type="signal peptide" evidence="1">
    <location>
        <begin position="1"/>
        <end position="19"/>
    </location>
</feature>
<keyword evidence="1" id="KW-0732">Signal</keyword>
<evidence type="ECO:0000313" key="6">
    <source>
        <dbReference type="EMBL" id="KAE9143999.1"/>
    </source>
</evidence>
<dbReference type="EMBL" id="QXGE01000643">
    <property type="protein sequence ID" value="KAE9306982.1"/>
    <property type="molecule type" value="Genomic_DNA"/>
</dbReference>
<evidence type="ECO:0000313" key="18">
    <source>
        <dbReference type="Proteomes" id="UP000460718"/>
    </source>
</evidence>
<proteinExistence type="predicted"/>
<dbReference type="Proteomes" id="UP000429523">
    <property type="component" value="Unassembled WGS sequence"/>
</dbReference>
<evidence type="ECO:0000313" key="12">
    <source>
        <dbReference type="Proteomes" id="UP000429523"/>
    </source>
</evidence>
<evidence type="ECO:0000313" key="2">
    <source>
        <dbReference type="EMBL" id="KAE8943863.1"/>
    </source>
</evidence>
<evidence type="ECO:0000313" key="9">
    <source>
        <dbReference type="EMBL" id="KAE9246483.1"/>
    </source>
</evidence>
<evidence type="ECO:0000313" key="3">
    <source>
        <dbReference type="EMBL" id="KAE9006597.1"/>
    </source>
</evidence>
<keyword evidence="13" id="KW-1185">Reference proteome</keyword>
<evidence type="ECO:0008006" key="22">
    <source>
        <dbReference type="Google" id="ProtNLM"/>
    </source>
</evidence>
<evidence type="ECO:0000313" key="14">
    <source>
        <dbReference type="Proteomes" id="UP000437068"/>
    </source>
</evidence>
<reference evidence="12 13" key="1">
    <citation type="submission" date="2018-08" db="EMBL/GenBank/DDBJ databases">
        <title>Genomic investigation of the strawberry pathogen Phytophthora fragariae indicates pathogenicity is determined by transcriptional variation in three key races.</title>
        <authorList>
            <person name="Adams T.M."/>
            <person name="Armitage A.D."/>
            <person name="Sobczyk M.K."/>
            <person name="Bates H.J."/>
            <person name="Dunwell J.M."/>
            <person name="Nellist C.F."/>
            <person name="Harrison R.J."/>
        </authorList>
    </citation>
    <scope>NUCLEOTIDE SEQUENCE [LARGE SCALE GENOMIC DNA]</scope>
    <source>
        <strain evidence="10 14">A4</strain>
        <strain evidence="9 15">BC-1</strain>
        <strain evidence="8 19">BC-23</strain>
        <strain evidence="7 13">NOV-27</strain>
        <strain evidence="6 16">NOV-5</strain>
        <strain evidence="5 17">NOV-71</strain>
        <strain evidence="11 20">NOV-77</strain>
        <strain evidence="2 12">NOV-9</strain>
        <strain evidence="4 21">ONT-3</strain>
        <strain evidence="3 18">SCRP245</strain>
    </source>
</reference>
<evidence type="ECO:0000313" key="20">
    <source>
        <dbReference type="Proteomes" id="UP000486351"/>
    </source>
</evidence>
<dbReference type="EMBL" id="QXGB01000669">
    <property type="protein sequence ID" value="KAE9207560.1"/>
    <property type="molecule type" value="Genomic_DNA"/>
</dbReference>
<evidence type="ECO:0000313" key="5">
    <source>
        <dbReference type="EMBL" id="KAE9125980.1"/>
    </source>
</evidence>
<dbReference type="Proteomes" id="UP000440367">
    <property type="component" value="Unassembled WGS sequence"/>
</dbReference>
<organism evidence="2 12">
    <name type="scientific">Phytophthora fragariae</name>
    <dbReference type="NCBI Taxonomy" id="53985"/>
    <lineage>
        <taxon>Eukaryota</taxon>
        <taxon>Sar</taxon>
        <taxon>Stramenopiles</taxon>
        <taxon>Oomycota</taxon>
        <taxon>Peronosporomycetes</taxon>
        <taxon>Peronosporales</taxon>
        <taxon>Peronosporaceae</taxon>
        <taxon>Phytophthora</taxon>
    </lineage>
</organism>
<evidence type="ECO:0000313" key="13">
    <source>
        <dbReference type="Proteomes" id="UP000433483"/>
    </source>
</evidence>
<dbReference type="AlphaFoldDB" id="A0A6A3FFD0"/>
<evidence type="ECO:0000313" key="4">
    <source>
        <dbReference type="EMBL" id="KAE9108151.1"/>
    </source>
</evidence>
<evidence type="ECO:0000313" key="8">
    <source>
        <dbReference type="EMBL" id="KAE9224329.1"/>
    </source>
</evidence>
<feature type="chain" id="PRO_5036163891" description="RxLR effector protein" evidence="1">
    <location>
        <begin position="20"/>
        <end position="51"/>
    </location>
</feature>
<dbReference type="EMBL" id="QXFX01000657">
    <property type="protein sequence ID" value="KAE9108151.1"/>
    <property type="molecule type" value="Genomic_DNA"/>
</dbReference>
<dbReference type="EMBL" id="QXGC01000693">
    <property type="protein sequence ID" value="KAE9224329.1"/>
    <property type="molecule type" value="Genomic_DNA"/>
</dbReference>
<gene>
    <name evidence="10" type="ORF">PF001_g11851</name>
    <name evidence="9" type="ORF">PF002_g6722</name>
    <name evidence="8" type="ORF">PF004_g12252</name>
    <name evidence="7" type="ORF">PF005_g12557</name>
    <name evidence="6" type="ORF">PF006_g11028</name>
    <name evidence="5" type="ORF">PF007_g6150</name>
    <name evidence="11" type="ORF">PF008_g11976</name>
    <name evidence="2" type="ORF">PF009_g6448</name>
    <name evidence="4" type="ORF">PF010_g12017</name>
    <name evidence="3" type="ORF">PF011_g11510</name>
</gene>
<evidence type="ECO:0000256" key="1">
    <source>
        <dbReference type="SAM" id="SignalP"/>
    </source>
</evidence>
<dbReference type="Proteomes" id="UP000486351">
    <property type="component" value="Unassembled WGS sequence"/>
</dbReference>
<dbReference type="Proteomes" id="UP000488956">
    <property type="component" value="Unassembled WGS sequence"/>
</dbReference>
<dbReference type="Proteomes" id="UP000441208">
    <property type="component" value="Unassembled WGS sequence"/>
</dbReference>
<dbReference type="EMBL" id="QXFZ01000224">
    <property type="protein sequence ID" value="KAE9125980.1"/>
    <property type="molecule type" value="Genomic_DNA"/>
</dbReference>
<evidence type="ECO:0000313" key="16">
    <source>
        <dbReference type="Proteomes" id="UP000440732"/>
    </source>
</evidence>
<dbReference type="Proteomes" id="UP000440732">
    <property type="component" value="Unassembled WGS sequence"/>
</dbReference>
<evidence type="ECO:0000313" key="15">
    <source>
        <dbReference type="Proteomes" id="UP000440367"/>
    </source>
</evidence>
<evidence type="ECO:0000313" key="19">
    <source>
        <dbReference type="Proteomes" id="UP000476176"/>
    </source>
</evidence>